<evidence type="ECO:0000313" key="1">
    <source>
        <dbReference type="EMBL" id="BCZ85300.1"/>
    </source>
</evidence>
<dbReference type="EMBL" id="AP024958">
    <property type="protein sequence ID" value="BCZ85300.1"/>
    <property type="molecule type" value="Genomic_DNA"/>
</dbReference>
<evidence type="ECO:0000313" key="2">
    <source>
        <dbReference type="Proteomes" id="UP001319874"/>
    </source>
</evidence>
<organism evidence="1 2">
    <name type="scientific">Paraburkholderia terrae</name>
    <dbReference type="NCBI Taxonomy" id="311230"/>
    <lineage>
        <taxon>Bacteria</taxon>
        <taxon>Pseudomonadati</taxon>
        <taxon>Pseudomonadota</taxon>
        <taxon>Betaproteobacteria</taxon>
        <taxon>Burkholderiales</taxon>
        <taxon>Burkholderiaceae</taxon>
        <taxon>Paraburkholderia</taxon>
    </lineage>
</organism>
<gene>
    <name evidence="1" type="ORF">PTKU64_89750</name>
</gene>
<sequence>MTLAVTAQAGYPNDMIFGTFLRYKHFREECAGFIVLFMPVEFLMKGEPAKGGIRRSPLRS</sequence>
<dbReference type="RefSeq" id="WP_229517482.1">
    <property type="nucleotide sequence ID" value="NZ_AP024958.1"/>
</dbReference>
<protein>
    <submittedName>
        <fullName evidence="1">Uncharacterized protein</fullName>
    </submittedName>
</protein>
<name>A0ABM7U1R0_9BURK</name>
<accession>A0ABM7U1R0</accession>
<proteinExistence type="predicted"/>
<dbReference type="Proteomes" id="UP001319874">
    <property type="component" value="Chromosome 4"/>
</dbReference>
<reference evidence="1 2" key="1">
    <citation type="journal article" date="2022" name="Front. Microbiol.">
        <title>Identification and characterization of a novel class of self-sufficient cytochrome P450 hydroxylase involved in cyclohexanecarboxylate degradation in Paraburkholderia terrae strain KU-64.</title>
        <authorList>
            <person name="Yamamoto T."/>
            <person name="Hasegawa Y."/>
            <person name="Iwaki H."/>
        </authorList>
    </citation>
    <scope>NUCLEOTIDE SEQUENCE [LARGE SCALE GENOMIC DNA]</scope>
    <source>
        <strain evidence="1 2">KU-64</strain>
    </source>
</reference>
<keyword evidence="2" id="KW-1185">Reference proteome</keyword>